<gene>
    <name evidence="3" type="ORF">Fmac_027181</name>
</gene>
<feature type="transmembrane region" description="Helical" evidence="1">
    <location>
        <begin position="86"/>
        <end position="107"/>
    </location>
</feature>
<keyword evidence="1" id="KW-1133">Transmembrane helix</keyword>
<accession>A0ABD1LH40</accession>
<evidence type="ECO:0000313" key="4">
    <source>
        <dbReference type="Proteomes" id="UP001603857"/>
    </source>
</evidence>
<feature type="domain" description="PGG" evidence="2">
    <location>
        <begin position="41"/>
        <end position="123"/>
    </location>
</feature>
<dbReference type="PANTHER" id="PTHR24177">
    <property type="entry name" value="CASKIN"/>
    <property type="match status" value="1"/>
</dbReference>
<dbReference type="AlphaFoldDB" id="A0ABD1LH40"/>
<keyword evidence="1" id="KW-0472">Membrane</keyword>
<organism evidence="3 4">
    <name type="scientific">Flemingia macrophylla</name>
    <dbReference type="NCBI Taxonomy" id="520843"/>
    <lineage>
        <taxon>Eukaryota</taxon>
        <taxon>Viridiplantae</taxon>
        <taxon>Streptophyta</taxon>
        <taxon>Embryophyta</taxon>
        <taxon>Tracheophyta</taxon>
        <taxon>Spermatophyta</taxon>
        <taxon>Magnoliopsida</taxon>
        <taxon>eudicotyledons</taxon>
        <taxon>Gunneridae</taxon>
        <taxon>Pentapetalae</taxon>
        <taxon>rosids</taxon>
        <taxon>fabids</taxon>
        <taxon>Fabales</taxon>
        <taxon>Fabaceae</taxon>
        <taxon>Papilionoideae</taxon>
        <taxon>50 kb inversion clade</taxon>
        <taxon>NPAAA clade</taxon>
        <taxon>indigoferoid/millettioid clade</taxon>
        <taxon>Phaseoleae</taxon>
        <taxon>Flemingia</taxon>
    </lineage>
</organism>
<protein>
    <recommendedName>
        <fullName evidence="2">PGG domain-containing protein</fullName>
    </recommendedName>
</protein>
<comment type="caution">
    <text evidence="3">The sequence shown here is derived from an EMBL/GenBank/DDBJ whole genome shotgun (WGS) entry which is preliminary data.</text>
</comment>
<dbReference type="EMBL" id="JBGMDY010000009">
    <property type="protein sequence ID" value="KAL2322802.1"/>
    <property type="molecule type" value="Genomic_DNA"/>
</dbReference>
<evidence type="ECO:0000256" key="1">
    <source>
        <dbReference type="SAM" id="Phobius"/>
    </source>
</evidence>
<keyword evidence="1" id="KW-0812">Transmembrane</keyword>
<dbReference type="PANTHER" id="PTHR24177:SF332">
    <property type="entry name" value="REPEAT PROTEIN, PUTATIVE-RELATED"/>
    <property type="match status" value="1"/>
</dbReference>
<dbReference type="InterPro" id="IPR026961">
    <property type="entry name" value="PGG_dom"/>
</dbReference>
<evidence type="ECO:0000259" key="2">
    <source>
        <dbReference type="Pfam" id="PF13962"/>
    </source>
</evidence>
<dbReference type="Proteomes" id="UP001603857">
    <property type="component" value="Unassembled WGS sequence"/>
</dbReference>
<reference evidence="3 4" key="1">
    <citation type="submission" date="2024-08" db="EMBL/GenBank/DDBJ databases">
        <title>Insights into the chromosomal genome structure of Flemingia macrophylla.</title>
        <authorList>
            <person name="Ding Y."/>
            <person name="Zhao Y."/>
            <person name="Bi W."/>
            <person name="Wu M."/>
            <person name="Zhao G."/>
            <person name="Gong Y."/>
            <person name="Li W."/>
            <person name="Zhang P."/>
        </authorList>
    </citation>
    <scope>NUCLEOTIDE SEQUENCE [LARGE SCALE GENOMIC DNA]</scope>
    <source>
        <strain evidence="3">DYQJB</strain>
        <tissue evidence="3">Leaf</tissue>
    </source>
</reference>
<name>A0ABD1LH40_9FABA</name>
<proteinExistence type="predicted"/>
<feature type="transmembrane region" description="Helical" evidence="1">
    <location>
        <begin position="119"/>
        <end position="141"/>
    </location>
</feature>
<sequence>MEQYIEELVPGHFTVRTNKMEITPGEIIRVSHTRLMEDASKWFKKTSESSSVVAAVHAGVSFAASTTVTGGVNTDKGTPAFQAFEMLPLMGLCFSVTSLIMFLSILTSRKEIKDFETNLPILLPIYMPATLYVITELPLYVDLVRAITMKVPLASDK</sequence>
<evidence type="ECO:0000313" key="3">
    <source>
        <dbReference type="EMBL" id="KAL2322802.1"/>
    </source>
</evidence>
<dbReference type="Pfam" id="PF13962">
    <property type="entry name" value="PGG"/>
    <property type="match status" value="1"/>
</dbReference>
<keyword evidence="4" id="KW-1185">Reference proteome</keyword>